<protein>
    <submittedName>
        <fullName evidence="2">Uncharacterized protein</fullName>
    </submittedName>
</protein>
<proteinExistence type="predicted"/>
<sequence>MGRHPNGIQQDMEALEDCQQLLREAGDLLREAESILVWESTFMSAVREIVTAAYADSGDPQLLRVCNLCVEGLVKGSSAHEKNTQAQDKIREVRARNYPQGREFEDGK</sequence>
<evidence type="ECO:0000256" key="1">
    <source>
        <dbReference type="SAM" id="MobiDB-lite"/>
    </source>
</evidence>
<name>A0A6M3X5J7_9ZZZZ</name>
<feature type="region of interest" description="Disordered" evidence="1">
    <location>
        <begin position="78"/>
        <end position="108"/>
    </location>
</feature>
<feature type="compositionally biased region" description="Basic and acidic residues" evidence="1">
    <location>
        <begin position="78"/>
        <end position="95"/>
    </location>
</feature>
<dbReference type="EMBL" id="MT143938">
    <property type="protein sequence ID" value="QJH93011.1"/>
    <property type="molecule type" value="Genomic_DNA"/>
</dbReference>
<evidence type="ECO:0000313" key="2">
    <source>
        <dbReference type="EMBL" id="QJH93011.1"/>
    </source>
</evidence>
<reference evidence="2" key="1">
    <citation type="submission" date="2020-03" db="EMBL/GenBank/DDBJ databases">
        <title>The deep terrestrial virosphere.</title>
        <authorList>
            <person name="Holmfeldt K."/>
            <person name="Nilsson E."/>
            <person name="Simone D."/>
            <person name="Lopez-Fernandez M."/>
            <person name="Wu X."/>
            <person name="de Brujin I."/>
            <person name="Lundin D."/>
            <person name="Andersson A."/>
            <person name="Bertilsson S."/>
            <person name="Dopson M."/>
        </authorList>
    </citation>
    <scope>NUCLEOTIDE SEQUENCE</scope>
    <source>
        <strain evidence="2">MM171B02486</strain>
    </source>
</reference>
<gene>
    <name evidence="2" type="ORF">MM171B02486_0011</name>
</gene>
<dbReference type="AlphaFoldDB" id="A0A6M3X5J7"/>
<organism evidence="2">
    <name type="scientific">viral metagenome</name>
    <dbReference type="NCBI Taxonomy" id="1070528"/>
    <lineage>
        <taxon>unclassified sequences</taxon>
        <taxon>metagenomes</taxon>
        <taxon>organismal metagenomes</taxon>
    </lineage>
</organism>
<accession>A0A6M3X5J7</accession>